<evidence type="ECO:0000313" key="1">
    <source>
        <dbReference type="EMBL" id="EDL81511.1"/>
    </source>
</evidence>
<evidence type="ECO:0000313" key="2">
    <source>
        <dbReference type="Proteomes" id="UP000234681"/>
    </source>
</evidence>
<sequence length="57" mass="6633">MTLKTLSMTLQIYTKYKHDSYPHYHRILIFLCSLLNPKPFRIGLNVALMLVVSSHNA</sequence>
<protein>
    <submittedName>
        <fullName evidence="1">RCG20618</fullName>
    </submittedName>
</protein>
<dbReference type="AlphaFoldDB" id="A6JDW7"/>
<dbReference type="Proteomes" id="UP000234681">
    <property type="component" value="Chromosome 6"/>
</dbReference>
<reference evidence="2" key="1">
    <citation type="submission" date="2005-09" db="EMBL/GenBank/DDBJ databases">
        <authorList>
            <person name="Mural R.J."/>
            <person name="Li P.W."/>
            <person name="Adams M.D."/>
            <person name="Amanatides P.G."/>
            <person name="Baden-Tillson H."/>
            <person name="Barnstead M."/>
            <person name="Chin S.H."/>
            <person name="Dew I."/>
            <person name="Evans C.A."/>
            <person name="Ferriera S."/>
            <person name="Flanigan M."/>
            <person name="Fosler C."/>
            <person name="Glodek A."/>
            <person name="Gu Z."/>
            <person name="Holt R.A."/>
            <person name="Jennings D."/>
            <person name="Kraft C.L."/>
            <person name="Lu F."/>
            <person name="Nguyen T."/>
            <person name="Nusskern D.R."/>
            <person name="Pfannkoch C.M."/>
            <person name="Sitter C."/>
            <person name="Sutton G.G."/>
            <person name="Venter J.C."/>
            <person name="Wang Z."/>
            <person name="Woodage T."/>
            <person name="Zheng X.H."/>
            <person name="Zhong F."/>
        </authorList>
    </citation>
    <scope>NUCLEOTIDE SEQUENCE [LARGE SCALE GENOMIC DNA]</scope>
    <source>
        <strain>BN</strain>
        <strain evidence="2">Sprague-Dawley</strain>
    </source>
</reference>
<name>A6JDW7_RAT</name>
<organism evidence="1 2">
    <name type="scientific">Rattus norvegicus</name>
    <name type="common">Rat</name>
    <dbReference type="NCBI Taxonomy" id="10116"/>
    <lineage>
        <taxon>Eukaryota</taxon>
        <taxon>Metazoa</taxon>
        <taxon>Chordata</taxon>
        <taxon>Craniata</taxon>
        <taxon>Vertebrata</taxon>
        <taxon>Euteleostomi</taxon>
        <taxon>Mammalia</taxon>
        <taxon>Eutheria</taxon>
        <taxon>Euarchontoglires</taxon>
        <taxon>Glires</taxon>
        <taxon>Rodentia</taxon>
        <taxon>Myomorpha</taxon>
        <taxon>Muroidea</taxon>
        <taxon>Muridae</taxon>
        <taxon>Murinae</taxon>
        <taxon>Rattus</taxon>
    </lineage>
</organism>
<accession>A6JDW7</accession>
<gene>
    <name evidence="1" type="ORF">rCG_20618</name>
</gene>
<dbReference type="EMBL" id="CH473982">
    <property type="protein sequence ID" value="EDL81511.1"/>
    <property type="molecule type" value="Genomic_DNA"/>
</dbReference>
<proteinExistence type="predicted"/>